<dbReference type="RefSeq" id="WP_182125703.1">
    <property type="nucleotide sequence ID" value="NZ_JACGLS010000007.1"/>
</dbReference>
<evidence type="ECO:0000313" key="3">
    <source>
        <dbReference type="EMBL" id="MBA6157199.1"/>
    </source>
</evidence>
<dbReference type="GO" id="GO:0003723">
    <property type="term" value="F:RNA binding"/>
    <property type="evidence" value="ECO:0007669"/>
    <property type="project" value="UniProtKB-UniRule"/>
</dbReference>
<sequence length="143" mass="16770">MKLLLRFSILLLIISCTLNKFRNDELIGEWNTFYIINSDNVDLAKNYSQKSILTKPLSIRRNGFFLIQLIDSANTYLTGNIERIDSTKIKIINSNYSRLNGTYNVFIEKRLRKGSLTSYLELTSDQNLIIAERFEKRINPKWK</sequence>
<proteinExistence type="inferred from homology"/>
<dbReference type="PROSITE" id="PS51686">
    <property type="entry name" value="SAM_MT_RSMB_NOP"/>
    <property type="match status" value="1"/>
</dbReference>
<comment type="similarity">
    <text evidence="1">Belongs to the class I-like SAM-binding methyltransferase superfamily. RsmB/NOP family.</text>
</comment>
<accession>A0A839ASE0</accession>
<dbReference type="Proteomes" id="UP000563906">
    <property type="component" value="Unassembled WGS sequence"/>
</dbReference>
<protein>
    <recommendedName>
        <fullName evidence="2">SAM-dependent MTase RsmB/NOP-type domain-containing protein</fullName>
    </recommendedName>
</protein>
<comment type="caution">
    <text evidence="1">Lacks conserved residue(s) required for the propagation of feature annotation.</text>
</comment>
<keyword evidence="1" id="KW-0808">Transferase</keyword>
<dbReference type="GO" id="GO:0008168">
    <property type="term" value="F:methyltransferase activity"/>
    <property type="evidence" value="ECO:0007669"/>
    <property type="project" value="UniProtKB-KW"/>
</dbReference>
<dbReference type="EMBL" id="JACGLS010000007">
    <property type="protein sequence ID" value="MBA6157199.1"/>
    <property type="molecule type" value="Genomic_DNA"/>
</dbReference>
<organism evidence="3 4">
    <name type="scientific">Tenacibaculum pelagium</name>
    <dbReference type="NCBI Taxonomy" id="2759527"/>
    <lineage>
        <taxon>Bacteria</taxon>
        <taxon>Pseudomonadati</taxon>
        <taxon>Bacteroidota</taxon>
        <taxon>Flavobacteriia</taxon>
        <taxon>Flavobacteriales</taxon>
        <taxon>Flavobacteriaceae</taxon>
        <taxon>Tenacibaculum</taxon>
    </lineage>
</organism>
<dbReference type="InterPro" id="IPR001678">
    <property type="entry name" value="MeTrfase_RsmB-F_NOP2_dom"/>
</dbReference>
<keyword evidence="1" id="KW-0949">S-adenosyl-L-methionine</keyword>
<keyword evidence="4" id="KW-1185">Reference proteome</keyword>
<reference evidence="3 4" key="1">
    <citation type="submission" date="2020-07" db="EMBL/GenBank/DDBJ databases">
        <title>Bacterium isolated from marine sediment.</title>
        <authorList>
            <person name="Shang D."/>
            <person name="Du Z.-J."/>
        </authorList>
    </citation>
    <scope>NUCLEOTIDE SEQUENCE [LARGE SCALE GENOMIC DNA]</scope>
    <source>
        <strain evidence="3 4">S7007</strain>
    </source>
</reference>
<gene>
    <name evidence="3" type="ORF">H3Z83_11810</name>
</gene>
<dbReference type="GO" id="GO:0032259">
    <property type="term" value="P:methylation"/>
    <property type="evidence" value="ECO:0007669"/>
    <property type="project" value="UniProtKB-KW"/>
</dbReference>
<dbReference type="AlphaFoldDB" id="A0A839ASE0"/>
<name>A0A839ASE0_9FLAO</name>
<evidence type="ECO:0000259" key="2">
    <source>
        <dbReference type="PROSITE" id="PS51686"/>
    </source>
</evidence>
<feature type="active site" description="Nucleophile" evidence="1">
    <location>
        <position position="16"/>
    </location>
</feature>
<feature type="domain" description="SAM-dependent MTase RsmB/NOP-type" evidence="2">
    <location>
        <begin position="1"/>
        <end position="72"/>
    </location>
</feature>
<comment type="caution">
    <text evidence="3">The sequence shown here is derived from an EMBL/GenBank/DDBJ whole genome shotgun (WGS) entry which is preliminary data.</text>
</comment>
<evidence type="ECO:0000313" key="4">
    <source>
        <dbReference type="Proteomes" id="UP000563906"/>
    </source>
</evidence>
<keyword evidence="1" id="KW-0694">RNA-binding</keyword>
<keyword evidence="1" id="KW-0489">Methyltransferase</keyword>
<evidence type="ECO:0000256" key="1">
    <source>
        <dbReference type="PROSITE-ProRule" id="PRU01023"/>
    </source>
</evidence>